<dbReference type="CDD" id="cd06664">
    <property type="entry name" value="IscU_like"/>
    <property type="match status" value="1"/>
</dbReference>
<accession>A0ABX8ZKN6</accession>
<organism evidence="1 2">
    <name type="scientific">Qipengyuania aurantiaca</name>
    <dbReference type="NCBI Taxonomy" id="2867233"/>
    <lineage>
        <taxon>Bacteria</taxon>
        <taxon>Pseudomonadati</taxon>
        <taxon>Pseudomonadota</taxon>
        <taxon>Alphaproteobacteria</taxon>
        <taxon>Sphingomonadales</taxon>
        <taxon>Erythrobacteraceae</taxon>
        <taxon>Qipengyuania</taxon>
    </lineage>
</organism>
<evidence type="ECO:0000313" key="1">
    <source>
        <dbReference type="EMBL" id="QZD89565.1"/>
    </source>
</evidence>
<dbReference type="InterPro" id="IPR002871">
    <property type="entry name" value="NIF_FeS_clus_asmbl_NifU_N"/>
</dbReference>
<sequence>MSGTPRAALYSPELLALAVELANYPYDPTAPSQGEAHSRSCGSTIRLSASDDTLGLQVTACAVGQASAAIFARHFASADTASIAPAKVQIEAWLTGTGEQPDWPDIQMLAPALPYPGRHGAILLPWRAALDALSKGGAGR</sequence>
<evidence type="ECO:0000313" key="2">
    <source>
        <dbReference type="Proteomes" id="UP000824281"/>
    </source>
</evidence>
<proteinExistence type="predicted"/>
<dbReference type="EMBL" id="CP081295">
    <property type="protein sequence ID" value="QZD89565.1"/>
    <property type="molecule type" value="Genomic_DNA"/>
</dbReference>
<name>A0ABX8ZKN6_9SPHN</name>
<gene>
    <name evidence="1" type="ORF">K3148_12255</name>
</gene>
<keyword evidence="2" id="KW-1185">Reference proteome</keyword>
<dbReference type="SUPFAM" id="SSF82649">
    <property type="entry name" value="SufE/NifU"/>
    <property type="match status" value="1"/>
</dbReference>
<reference evidence="1 2" key="1">
    <citation type="submission" date="2021-08" db="EMBL/GenBank/DDBJ databases">
        <title>Comparative Genomics Analysis of the Genus Qipengyuania Reveals Extensive Genetic Diversity and Metabolic Versatility, Including the Description of Fifteen Novel Species.</title>
        <authorList>
            <person name="Liu Y."/>
        </authorList>
    </citation>
    <scope>NUCLEOTIDE SEQUENCE [LARGE SCALE GENOMIC DNA]</scope>
    <source>
        <strain evidence="1 2">1NDH13</strain>
    </source>
</reference>
<dbReference type="Proteomes" id="UP000824281">
    <property type="component" value="Chromosome"/>
</dbReference>
<dbReference type="Gene3D" id="3.90.1010.10">
    <property type="match status" value="1"/>
</dbReference>
<protein>
    <submittedName>
        <fullName evidence="1">Iron-sulfur cluster assembly scaffold protein</fullName>
    </submittedName>
</protein>